<evidence type="ECO:0000313" key="5">
    <source>
        <dbReference type="Proteomes" id="UP000317494"/>
    </source>
</evidence>
<evidence type="ECO:0000313" key="6">
    <source>
        <dbReference type="Proteomes" id="UP000320475"/>
    </source>
</evidence>
<dbReference type="InterPro" id="IPR006553">
    <property type="entry name" value="Leu-rich_rpt_Cys-con_subtyp"/>
</dbReference>
<dbReference type="Gene3D" id="3.80.10.10">
    <property type="entry name" value="Ribonuclease Inhibitor"/>
    <property type="match status" value="2"/>
</dbReference>
<dbReference type="EMBL" id="QEAN01000239">
    <property type="protein sequence ID" value="TPX42239.1"/>
    <property type="molecule type" value="Genomic_DNA"/>
</dbReference>
<dbReference type="InterPro" id="IPR032675">
    <property type="entry name" value="LRR_dom_sf"/>
</dbReference>
<dbReference type="EMBL" id="QEAM01000660">
    <property type="protein sequence ID" value="TPX37277.1"/>
    <property type="molecule type" value="Genomic_DNA"/>
</dbReference>
<dbReference type="OrthoDB" id="550575at2759"/>
<evidence type="ECO:0000259" key="2">
    <source>
        <dbReference type="Pfam" id="PF12937"/>
    </source>
</evidence>
<feature type="compositionally biased region" description="Low complexity" evidence="1">
    <location>
        <begin position="61"/>
        <end position="80"/>
    </location>
</feature>
<organism evidence="3 6">
    <name type="scientific">Synchytrium endobioticum</name>
    <dbReference type="NCBI Taxonomy" id="286115"/>
    <lineage>
        <taxon>Eukaryota</taxon>
        <taxon>Fungi</taxon>
        <taxon>Fungi incertae sedis</taxon>
        <taxon>Chytridiomycota</taxon>
        <taxon>Chytridiomycota incertae sedis</taxon>
        <taxon>Chytridiomycetes</taxon>
        <taxon>Synchytriales</taxon>
        <taxon>Synchytriaceae</taxon>
        <taxon>Synchytrium</taxon>
    </lineage>
</organism>
<dbReference type="GO" id="GO:0031146">
    <property type="term" value="P:SCF-dependent proteasomal ubiquitin-dependent protein catabolic process"/>
    <property type="evidence" value="ECO:0007669"/>
    <property type="project" value="TreeGrafter"/>
</dbReference>
<dbReference type="SUPFAM" id="SSF52047">
    <property type="entry name" value="RNI-like"/>
    <property type="match status" value="1"/>
</dbReference>
<dbReference type="Proteomes" id="UP000320475">
    <property type="component" value="Unassembled WGS sequence"/>
</dbReference>
<protein>
    <recommendedName>
        <fullName evidence="2">F-box domain-containing protein</fullName>
    </recommendedName>
</protein>
<dbReference type="Gene3D" id="1.20.1280.50">
    <property type="match status" value="1"/>
</dbReference>
<name>A0A507C894_9FUNG</name>
<sequence>MSAAGSPLASPARMHRRAASSSSIESDASSIFLAPFTPSESTPNGTPLQNHFARMSLAGKSSSSLLGRPSSPASSTSAISNHARPLFFRPTEEDPDEQDNGGVSTATPNIGAASLPFELLLAIFAHLPSDLPTGPRNRTTTSTLYASSLVCKKWFAPATTMLWRRVSTMADDWELKVKPLVSRVNRLLKDYRKDIVSLEIRATSASWATGALKLGGIRRALGGCLALRKLMIDVPCLKDDDLWALGASCPILDYLSIVSGSSESSRITDFGIEGIASACARLRHIKIRARGPGVTGRGLSRIAETYKSQLVTFALQWDGLHDMPQPAQPLSEPNNDALSAIIEANPNIHALHLDWPMDLEPALASIASCCRELRHFQVGNARSTESLTHILASNPHLKELGLFEPANPINPVQILAPLWSGTDQGADTEWTDGGLMNTTLTRLDLDGVSFIRFLLPVLTRLRGLEVMKLSPSRRSAFLNFSTTDEVIAKACKSLGSNLSIIRTPCNGDLVVCSIAESCPRLVELDLIDARDITDKSIVLLSKRCPNLQRVYLGASCNLTDASLTVLARSLPNLSLLALPFGNTNITNRVLMTVAEFCSSLDFLSNVPWSLGCDALIESLSKMSRLSILGICIGRQGSASPSREDQDLIKSSCKKIRQILLNG</sequence>
<feature type="region of interest" description="Disordered" evidence="1">
    <location>
        <begin position="1"/>
        <end position="27"/>
    </location>
</feature>
<proteinExistence type="predicted"/>
<gene>
    <name evidence="3" type="ORF">SeLEV6574_g07944</name>
    <name evidence="4" type="ORF">SeMB42_g05209</name>
</gene>
<reference evidence="5 6" key="1">
    <citation type="journal article" date="2019" name="Sci. Rep.">
        <title>Comparative genomics of chytrid fungi reveal insights into the obligate biotrophic and pathogenic lifestyle of Synchytrium endobioticum.</title>
        <authorList>
            <person name="van de Vossenberg B.T.L.H."/>
            <person name="Warris S."/>
            <person name="Nguyen H.D.T."/>
            <person name="van Gent-Pelzer M.P.E."/>
            <person name="Joly D.L."/>
            <person name="van de Geest H.C."/>
            <person name="Bonants P.J.M."/>
            <person name="Smith D.S."/>
            <person name="Levesque C.A."/>
            <person name="van der Lee T.A.J."/>
        </authorList>
    </citation>
    <scope>NUCLEOTIDE SEQUENCE [LARGE SCALE GENOMIC DNA]</scope>
    <source>
        <strain evidence="3 6">LEV6574</strain>
        <strain evidence="4 5">MB42</strain>
    </source>
</reference>
<dbReference type="Pfam" id="PF12937">
    <property type="entry name" value="F-box-like"/>
    <property type="match status" value="1"/>
</dbReference>
<dbReference type="GO" id="GO:0019005">
    <property type="term" value="C:SCF ubiquitin ligase complex"/>
    <property type="evidence" value="ECO:0007669"/>
    <property type="project" value="TreeGrafter"/>
</dbReference>
<comment type="caution">
    <text evidence="3">The sequence shown here is derived from an EMBL/GenBank/DDBJ whole genome shotgun (WGS) entry which is preliminary data.</text>
</comment>
<dbReference type="PANTHER" id="PTHR13318">
    <property type="entry name" value="PARTNER OF PAIRED, ISOFORM B-RELATED"/>
    <property type="match status" value="1"/>
</dbReference>
<dbReference type="PANTHER" id="PTHR13318:SF95">
    <property type="entry name" value="F-BOX PROTEIN YLR352W"/>
    <property type="match status" value="1"/>
</dbReference>
<dbReference type="VEuPathDB" id="FungiDB:SeMB42_g05209"/>
<keyword evidence="5" id="KW-1185">Reference proteome</keyword>
<dbReference type="Proteomes" id="UP000317494">
    <property type="component" value="Unassembled WGS sequence"/>
</dbReference>
<accession>A0A507C894</accession>
<dbReference type="AlphaFoldDB" id="A0A507C894"/>
<feature type="region of interest" description="Disordered" evidence="1">
    <location>
        <begin position="61"/>
        <end position="81"/>
    </location>
</feature>
<dbReference type="SMART" id="SM00367">
    <property type="entry name" value="LRR_CC"/>
    <property type="match status" value="4"/>
</dbReference>
<feature type="region of interest" description="Disordered" evidence="1">
    <location>
        <begin position="88"/>
        <end position="107"/>
    </location>
</feature>
<evidence type="ECO:0000313" key="3">
    <source>
        <dbReference type="EMBL" id="TPX37277.1"/>
    </source>
</evidence>
<evidence type="ECO:0000256" key="1">
    <source>
        <dbReference type="SAM" id="MobiDB-lite"/>
    </source>
</evidence>
<dbReference type="InterPro" id="IPR001810">
    <property type="entry name" value="F-box_dom"/>
</dbReference>
<feature type="domain" description="F-box" evidence="2">
    <location>
        <begin position="113"/>
        <end position="167"/>
    </location>
</feature>
<evidence type="ECO:0000313" key="4">
    <source>
        <dbReference type="EMBL" id="TPX42239.1"/>
    </source>
</evidence>